<dbReference type="OrthoDB" id="1550598at2"/>
<keyword evidence="3" id="KW-1185">Reference proteome</keyword>
<dbReference type="STRING" id="477690.SAMN05216474_1312"/>
<reference evidence="2 3" key="1">
    <citation type="submission" date="2016-10" db="EMBL/GenBank/DDBJ databases">
        <authorList>
            <person name="de Groot N.N."/>
        </authorList>
    </citation>
    <scope>NUCLEOTIDE SEQUENCE [LARGE SCALE GENOMIC DNA]</scope>
    <source>
        <strain evidence="2 3">CGMCC 1.7005</strain>
    </source>
</reference>
<feature type="transmembrane region" description="Helical" evidence="1">
    <location>
        <begin position="35"/>
        <end position="56"/>
    </location>
</feature>
<feature type="transmembrane region" description="Helical" evidence="1">
    <location>
        <begin position="88"/>
        <end position="106"/>
    </location>
</feature>
<organism evidence="2 3">
    <name type="scientific">Lishizhenia tianjinensis</name>
    <dbReference type="NCBI Taxonomy" id="477690"/>
    <lineage>
        <taxon>Bacteria</taxon>
        <taxon>Pseudomonadati</taxon>
        <taxon>Bacteroidota</taxon>
        <taxon>Flavobacteriia</taxon>
        <taxon>Flavobacteriales</taxon>
        <taxon>Crocinitomicaceae</taxon>
        <taxon>Lishizhenia</taxon>
    </lineage>
</organism>
<feature type="transmembrane region" description="Helical" evidence="1">
    <location>
        <begin position="159"/>
        <end position="188"/>
    </location>
</feature>
<evidence type="ECO:0000313" key="2">
    <source>
        <dbReference type="EMBL" id="SFT55803.1"/>
    </source>
</evidence>
<dbReference type="AlphaFoldDB" id="A0A1I6YZE0"/>
<dbReference type="InterPro" id="IPR008535">
    <property type="entry name" value="DUF817"/>
</dbReference>
<feature type="transmembrane region" description="Helical" evidence="1">
    <location>
        <begin position="63"/>
        <end position="82"/>
    </location>
</feature>
<feature type="transmembrane region" description="Helical" evidence="1">
    <location>
        <begin position="250"/>
        <end position="267"/>
    </location>
</feature>
<evidence type="ECO:0000313" key="3">
    <source>
        <dbReference type="Proteomes" id="UP000236454"/>
    </source>
</evidence>
<accession>A0A1I6YZE0</accession>
<proteinExistence type="predicted"/>
<dbReference type="EMBL" id="FPAS01000001">
    <property type="protein sequence ID" value="SFT55803.1"/>
    <property type="molecule type" value="Genomic_DNA"/>
</dbReference>
<dbReference type="Proteomes" id="UP000236454">
    <property type="component" value="Unassembled WGS sequence"/>
</dbReference>
<dbReference type="PIRSF" id="PIRSF009141">
    <property type="entry name" value="UCP009141"/>
    <property type="match status" value="1"/>
</dbReference>
<feature type="transmembrane region" description="Helical" evidence="1">
    <location>
        <begin position="118"/>
        <end position="139"/>
    </location>
</feature>
<dbReference type="Pfam" id="PF05675">
    <property type="entry name" value="DUF817"/>
    <property type="match status" value="1"/>
</dbReference>
<feature type="transmembrane region" description="Helical" evidence="1">
    <location>
        <begin position="209"/>
        <end position="230"/>
    </location>
</feature>
<sequence length="285" mass="33320">MKRLHQHILSALYLQEGHSKTKAFLSELTVFTYKNMLSCIFPAYIFLVLALSNMLGLNFMHRYDFLFVACVLAQVALLLTGIESKREVLVIMGFHFLGIIMEVHKVNVGSWSYPEDALFKFWGVPLYSGFMYSSVGSYVCRAWDNFSLKITDWPKNRYAIPVGFAIYLNFFTNAFIQDLRWYIVLLLLIVFRKTKVHFTTNGRQRYMPLLLSFVLIGFFLWLAENIATYLGAWQYTYQHKGWQMVDLGKLSSWSLLVIVSIIIVVQLKRFFSKDVHKEGEFLEHH</sequence>
<gene>
    <name evidence="2" type="ORF">SAMN05216474_1312</name>
</gene>
<protein>
    <submittedName>
        <fullName evidence="2">Uncharacterized membrane protein YoaT, DUF817 family</fullName>
    </submittedName>
</protein>
<name>A0A1I6YZE0_9FLAO</name>
<evidence type="ECO:0000256" key="1">
    <source>
        <dbReference type="SAM" id="Phobius"/>
    </source>
</evidence>
<dbReference type="RefSeq" id="WP_090247509.1">
    <property type="nucleotide sequence ID" value="NZ_FPAS01000001.1"/>
</dbReference>
<keyword evidence="1" id="KW-1133">Transmembrane helix</keyword>
<keyword evidence="1" id="KW-0812">Transmembrane</keyword>
<keyword evidence="1" id="KW-0472">Membrane</keyword>